<gene>
    <name evidence="8" type="ORF">DC28_09885</name>
</gene>
<dbReference type="CDD" id="cd04901">
    <property type="entry name" value="ACT_3PGDH"/>
    <property type="match status" value="1"/>
</dbReference>
<dbReference type="Pfam" id="PF00389">
    <property type="entry name" value="2-Hacid_dh"/>
    <property type="match status" value="1"/>
</dbReference>
<sequence>MYTIQTLNEISDKGLSLLPKDRYQISSDATDPDGIILRSFKMHDMEMSESLKAVARAGAGVNNIPLDVCTQKGIVVFNTPGANANSVKELVLTGMLISSRKIHDSITWSQTLKGKGAEVGKLVEKGKKNFAGPEILGKRLAVVGLGAIGVMVANAAVALGMEVYGFDPYISVESAWGLSRAVKRANSLEACIADADFLTIHVPLLDSTKHMVNDALLNKAKSGLRLLNFARGELVDNQAVIRAIEAGKVSAYVTDFPSDELLGVDGVIPIPHLGASTPEAEENCAIMAAQELAMFLETGNIKNSVNFPDCQMDFTGNTRLLIANKNIPNMVGQITTILAEESINIADMINKHRGEVAYNIIDLDGTISDAALGRIRSIEGILMTRVLTR</sequence>
<accession>A0A098QVZ5</accession>
<dbReference type="InterPro" id="IPR006140">
    <property type="entry name" value="D-isomer_DH_NAD-bd"/>
</dbReference>
<dbReference type="InterPro" id="IPR006139">
    <property type="entry name" value="D-isomer_2_OHA_DH_cat_dom"/>
</dbReference>
<evidence type="ECO:0000256" key="4">
    <source>
        <dbReference type="ARBA" id="ARBA00029440"/>
    </source>
</evidence>
<comment type="similarity">
    <text evidence="1 5">Belongs to the D-isomer specific 2-hydroxyacid dehydrogenase family.</text>
</comment>
<name>A0A098QVZ5_9SPIO</name>
<evidence type="ECO:0000259" key="6">
    <source>
        <dbReference type="Pfam" id="PF00389"/>
    </source>
</evidence>
<comment type="caution">
    <text evidence="8">The sequence shown here is derived from an EMBL/GenBank/DDBJ whole genome shotgun (WGS) entry which is preliminary data.</text>
</comment>
<dbReference type="Gene3D" id="3.30.70.260">
    <property type="match status" value="1"/>
</dbReference>
<dbReference type="GO" id="GO:0016616">
    <property type="term" value="F:oxidoreductase activity, acting on the CH-OH group of donors, NAD or NADP as acceptor"/>
    <property type="evidence" value="ECO:0007669"/>
    <property type="project" value="InterPro"/>
</dbReference>
<evidence type="ECO:0000313" key="8">
    <source>
        <dbReference type="EMBL" id="KGE71583.1"/>
    </source>
</evidence>
<dbReference type="InterPro" id="IPR029752">
    <property type="entry name" value="D-isomer_DH_CS1"/>
</dbReference>
<reference evidence="8 9" key="1">
    <citation type="submission" date="2014-05" db="EMBL/GenBank/DDBJ databases">
        <title>De novo Genome Sequence of Spirocheata sp.</title>
        <authorList>
            <person name="Shivani Y."/>
            <person name="Subhash Y."/>
            <person name="Tushar L."/>
            <person name="Sasikala C."/>
            <person name="Ramana C.V."/>
        </authorList>
    </citation>
    <scope>NUCLEOTIDE SEQUENCE [LARGE SCALE GENOMIC DNA]</scope>
    <source>
        <strain evidence="8 9">JC230</strain>
    </source>
</reference>
<dbReference type="STRING" id="1480694.DC28_09885"/>
<dbReference type="PANTHER" id="PTHR42938">
    <property type="entry name" value="FORMATE DEHYDROGENASE 1"/>
    <property type="match status" value="1"/>
</dbReference>
<keyword evidence="3" id="KW-0520">NAD</keyword>
<dbReference type="SUPFAM" id="SSF51735">
    <property type="entry name" value="NAD(P)-binding Rossmann-fold domains"/>
    <property type="match status" value="1"/>
</dbReference>
<organism evidence="8 9">
    <name type="scientific">Spirochaeta lutea</name>
    <dbReference type="NCBI Taxonomy" id="1480694"/>
    <lineage>
        <taxon>Bacteria</taxon>
        <taxon>Pseudomonadati</taxon>
        <taxon>Spirochaetota</taxon>
        <taxon>Spirochaetia</taxon>
        <taxon>Spirochaetales</taxon>
        <taxon>Spirochaetaceae</taxon>
        <taxon>Spirochaeta</taxon>
    </lineage>
</organism>
<dbReference type="SUPFAM" id="SSF55021">
    <property type="entry name" value="ACT-like"/>
    <property type="match status" value="1"/>
</dbReference>
<keyword evidence="2 5" id="KW-0560">Oxidoreductase</keyword>
<dbReference type="PROSITE" id="PS00671">
    <property type="entry name" value="D_2_HYDROXYACID_DH_3"/>
    <property type="match status" value="1"/>
</dbReference>
<evidence type="ECO:0000256" key="1">
    <source>
        <dbReference type="ARBA" id="ARBA00005854"/>
    </source>
</evidence>
<dbReference type="CDD" id="cd12174">
    <property type="entry name" value="PGDH_like_3"/>
    <property type="match status" value="1"/>
</dbReference>
<proteinExistence type="inferred from homology"/>
<dbReference type="Gene3D" id="3.40.50.720">
    <property type="entry name" value="NAD(P)-binding Rossmann-like Domain"/>
    <property type="match status" value="2"/>
</dbReference>
<feature type="domain" description="D-isomer specific 2-hydroxyacid dehydrogenase catalytic" evidence="6">
    <location>
        <begin position="24"/>
        <end position="306"/>
    </location>
</feature>
<dbReference type="SUPFAM" id="SSF52283">
    <property type="entry name" value="Formate/glycerate dehydrogenase catalytic domain-like"/>
    <property type="match status" value="1"/>
</dbReference>
<evidence type="ECO:0000259" key="7">
    <source>
        <dbReference type="Pfam" id="PF02826"/>
    </source>
</evidence>
<dbReference type="PROSITE" id="PS00065">
    <property type="entry name" value="D_2_HYDROXYACID_DH_1"/>
    <property type="match status" value="1"/>
</dbReference>
<dbReference type="InterPro" id="IPR029753">
    <property type="entry name" value="D-isomer_DH_CS"/>
</dbReference>
<dbReference type="GO" id="GO:0051287">
    <property type="term" value="F:NAD binding"/>
    <property type="evidence" value="ECO:0007669"/>
    <property type="project" value="InterPro"/>
</dbReference>
<keyword evidence="9" id="KW-1185">Reference proteome</keyword>
<evidence type="ECO:0000313" key="9">
    <source>
        <dbReference type="Proteomes" id="UP000029692"/>
    </source>
</evidence>
<evidence type="ECO:0000256" key="3">
    <source>
        <dbReference type="ARBA" id="ARBA00023027"/>
    </source>
</evidence>
<dbReference type="InterPro" id="IPR045865">
    <property type="entry name" value="ACT-like_dom_sf"/>
</dbReference>
<dbReference type="OrthoDB" id="9805416at2"/>
<dbReference type="eggNOG" id="COG0111">
    <property type="taxonomic scope" value="Bacteria"/>
</dbReference>
<dbReference type="Pfam" id="PF02826">
    <property type="entry name" value="2-Hacid_dh_C"/>
    <property type="match status" value="1"/>
</dbReference>
<feature type="domain" description="D-isomer specific 2-hydroxyacid dehydrogenase NAD-binding" evidence="7">
    <location>
        <begin position="96"/>
        <end position="274"/>
    </location>
</feature>
<comment type="pathway">
    <text evidence="4">Amino-acid biosynthesis.</text>
</comment>
<dbReference type="PANTHER" id="PTHR42938:SF47">
    <property type="entry name" value="HYDROXYPYRUVATE REDUCTASE"/>
    <property type="match status" value="1"/>
</dbReference>
<dbReference type="InterPro" id="IPR036291">
    <property type="entry name" value="NAD(P)-bd_dom_sf"/>
</dbReference>
<dbReference type="Proteomes" id="UP000029692">
    <property type="component" value="Unassembled WGS sequence"/>
</dbReference>
<evidence type="ECO:0000256" key="2">
    <source>
        <dbReference type="ARBA" id="ARBA00023002"/>
    </source>
</evidence>
<dbReference type="EMBL" id="JNUP01000065">
    <property type="protein sequence ID" value="KGE71583.1"/>
    <property type="molecule type" value="Genomic_DNA"/>
</dbReference>
<dbReference type="AlphaFoldDB" id="A0A098QVZ5"/>
<protein>
    <submittedName>
        <fullName evidence="8">3-phosphoglycerate dehydrogenase</fullName>
    </submittedName>
</protein>
<evidence type="ECO:0000256" key="5">
    <source>
        <dbReference type="RuleBase" id="RU003719"/>
    </source>
</evidence>